<dbReference type="AlphaFoldDB" id="A0A1G1TE64"/>
<sequence length="114" mass="11499">MPYFFLLPAFVAGLLLLLAAGVLLRFTRGRAAAPYVFGAAAGAALGFAVANALLLPLLRGVSLLPAGQNAQTFKALLLAVVVFVGPFVASALGTVVGAAAGLVAAWRIARRPGP</sequence>
<gene>
    <name evidence="2" type="ORF">BEN49_09555</name>
</gene>
<keyword evidence="1" id="KW-0812">Transmembrane</keyword>
<evidence type="ECO:0000313" key="3">
    <source>
        <dbReference type="Proteomes" id="UP000177506"/>
    </source>
</evidence>
<feature type="transmembrane region" description="Helical" evidence="1">
    <location>
        <begin position="75"/>
        <end position="106"/>
    </location>
</feature>
<feature type="transmembrane region" description="Helical" evidence="1">
    <location>
        <begin position="36"/>
        <end position="55"/>
    </location>
</feature>
<accession>A0A1G1TE64</accession>
<dbReference type="Proteomes" id="UP000177506">
    <property type="component" value="Unassembled WGS sequence"/>
</dbReference>
<dbReference type="RefSeq" id="WP_070745025.1">
    <property type="nucleotide sequence ID" value="NZ_MDZA01000308.1"/>
</dbReference>
<protein>
    <submittedName>
        <fullName evidence="2">Uncharacterized protein</fullName>
    </submittedName>
</protein>
<keyword evidence="3" id="KW-1185">Reference proteome</keyword>
<feature type="transmembrane region" description="Helical" evidence="1">
    <location>
        <begin position="6"/>
        <end position="24"/>
    </location>
</feature>
<keyword evidence="1" id="KW-1133">Transmembrane helix</keyword>
<comment type="caution">
    <text evidence="2">The sequence shown here is derived from an EMBL/GenBank/DDBJ whole genome shotgun (WGS) entry which is preliminary data.</text>
</comment>
<keyword evidence="1" id="KW-0472">Membrane</keyword>
<evidence type="ECO:0000313" key="2">
    <source>
        <dbReference type="EMBL" id="OGX89172.1"/>
    </source>
</evidence>
<evidence type="ECO:0000256" key="1">
    <source>
        <dbReference type="SAM" id="Phobius"/>
    </source>
</evidence>
<name>A0A1G1TE64_9BACT</name>
<reference evidence="2 3" key="1">
    <citation type="submission" date="2016-08" db="EMBL/GenBank/DDBJ databases">
        <title>Hymenobacter coccineus sp. nov., Hymenobacter lapidarius sp. nov. and Hymenobacter glacialis sp. nov., isolated from Antarctic soil.</title>
        <authorList>
            <person name="Sedlacek I."/>
            <person name="Kralova S."/>
            <person name="Kyrova K."/>
            <person name="Maslanova I."/>
            <person name="Stankova E."/>
            <person name="Vrbovska V."/>
            <person name="Nemec M."/>
            <person name="Bartak M."/>
            <person name="Svec P."/>
            <person name="Busse H.-J."/>
            <person name="Pantucek R."/>
        </authorList>
    </citation>
    <scope>NUCLEOTIDE SEQUENCE [LARGE SCALE GENOMIC DNA]</scope>
    <source>
        <strain evidence="2 3">CCM 8649</strain>
    </source>
</reference>
<organism evidence="2 3">
    <name type="scientific">Hymenobacter coccineus</name>
    <dbReference type="NCBI Taxonomy" id="1908235"/>
    <lineage>
        <taxon>Bacteria</taxon>
        <taxon>Pseudomonadati</taxon>
        <taxon>Bacteroidota</taxon>
        <taxon>Cytophagia</taxon>
        <taxon>Cytophagales</taxon>
        <taxon>Hymenobacteraceae</taxon>
        <taxon>Hymenobacter</taxon>
    </lineage>
</organism>
<proteinExistence type="predicted"/>
<dbReference type="EMBL" id="MDZA01000308">
    <property type="protein sequence ID" value="OGX89172.1"/>
    <property type="molecule type" value="Genomic_DNA"/>
</dbReference>